<dbReference type="GeneTree" id="ENSGT01050000244894"/>
<comment type="subcellular location">
    <subcellularLocation>
        <location evidence="1 6">Membrane</location>
        <topology evidence="1 6">Multi-pass membrane protein</topology>
    </subcellularLocation>
</comment>
<dbReference type="PANTHER" id="PTHR23302:SF4">
    <property type="entry name" value="TRANSMEMBRANE CHANNEL-LIKE PROTEIN 6"/>
    <property type="match status" value="1"/>
</dbReference>
<sequence>MFAVSTERAENVAGSSLCGVGDHMEQLLSHLRGLTVSEGMRKLRTTPLSLLLTWLPFASFKMWHHCTFNGLPFLSYLKLWNSSMKKLSGRYGTGVLSYFLFLRTLLSINLLLFIITCLFLVIPQAIHSPPNDSLQHSFAALNLLTGTGYLSESLMFYGYYSNITIETNHPAGNAVTQLVPYSIPTAYFFTITVSFFIILLYTFLGEFLWRLYSKKMLKKNRKPVFDIARNVLELIYGQTLTWLGVLFAPLLPAVQIAKLFLLFYMKKSSLMHNCQASKKPWRATQMTTLFITLLCFPSFVGAAVSVGYTIWMIKPSPGCGPFRNLTSMFESGRLWAKKMKDSHQILAWLIRAYNTFLDNPIFLFLPTGIFLLVIYFHAQVVDGQRKIIRRLEKQIENEGKDKKFLISQLQYLREKNNQDSCQT</sequence>
<reference evidence="8" key="2">
    <citation type="submission" date="2025-09" db="UniProtKB">
        <authorList>
            <consortium name="Ensembl"/>
        </authorList>
    </citation>
    <scope>IDENTIFICATION</scope>
</reference>
<dbReference type="GO" id="GO:0005886">
    <property type="term" value="C:plasma membrane"/>
    <property type="evidence" value="ECO:0007669"/>
    <property type="project" value="InterPro"/>
</dbReference>
<dbReference type="PANTHER" id="PTHR23302">
    <property type="entry name" value="TRANSMEMBRANE CHANNEL-RELATED"/>
    <property type="match status" value="1"/>
</dbReference>
<reference evidence="8" key="1">
    <citation type="submission" date="2025-08" db="UniProtKB">
        <authorList>
            <consortium name="Ensembl"/>
        </authorList>
    </citation>
    <scope>IDENTIFICATION</scope>
</reference>
<evidence type="ECO:0000256" key="2">
    <source>
        <dbReference type="ARBA" id="ARBA00006510"/>
    </source>
</evidence>
<evidence type="ECO:0000256" key="4">
    <source>
        <dbReference type="ARBA" id="ARBA00022989"/>
    </source>
</evidence>
<proteinExistence type="inferred from homology"/>
<organism evidence="8 9">
    <name type="scientific">Cyprinodon variegatus</name>
    <name type="common">Sheepshead minnow</name>
    <dbReference type="NCBI Taxonomy" id="28743"/>
    <lineage>
        <taxon>Eukaryota</taxon>
        <taxon>Metazoa</taxon>
        <taxon>Chordata</taxon>
        <taxon>Craniata</taxon>
        <taxon>Vertebrata</taxon>
        <taxon>Euteleostomi</taxon>
        <taxon>Actinopterygii</taxon>
        <taxon>Neopterygii</taxon>
        <taxon>Teleostei</taxon>
        <taxon>Neoteleostei</taxon>
        <taxon>Acanthomorphata</taxon>
        <taxon>Ovalentaria</taxon>
        <taxon>Atherinomorphae</taxon>
        <taxon>Cyprinodontiformes</taxon>
        <taxon>Cyprinodontidae</taxon>
        <taxon>Cyprinodon</taxon>
    </lineage>
</organism>
<accession>A0A3Q2CUM8</accession>
<dbReference type="AlphaFoldDB" id="A0A3Q2CUM8"/>
<dbReference type="InterPro" id="IPR038900">
    <property type="entry name" value="TMC"/>
</dbReference>
<evidence type="ECO:0000313" key="9">
    <source>
        <dbReference type="Proteomes" id="UP000265020"/>
    </source>
</evidence>
<feature type="transmembrane region" description="Helical" evidence="6">
    <location>
        <begin position="240"/>
        <end position="265"/>
    </location>
</feature>
<dbReference type="InterPro" id="IPR012496">
    <property type="entry name" value="TMC_dom"/>
</dbReference>
<evidence type="ECO:0000259" key="7">
    <source>
        <dbReference type="Pfam" id="PF07810"/>
    </source>
</evidence>
<keyword evidence="4 6" id="KW-1133">Transmembrane helix</keyword>
<feature type="transmembrane region" description="Helical" evidence="6">
    <location>
        <begin position="100"/>
        <end position="126"/>
    </location>
</feature>
<evidence type="ECO:0000256" key="1">
    <source>
        <dbReference type="ARBA" id="ARBA00004141"/>
    </source>
</evidence>
<keyword evidence="5 6" id="KW-0472">Membrane</keyword>
<keyword evidence="9" id="KW-1185">Reference proteome</keyword>
<dbReference type="STRING" id="28743.ENSCVAP00000009501"/>
<feature type="transmembrane region" description="Helical" evidence="6">
    <location>
        <begin position="361"/>
        <end position="381"/>
    </location>
</feature>
<dbReference type="GO" id="GO:0008381">
    <property type="term" value="F:mechanosensitive monoatomic ion channel activity"/>
    <property type="evidence" value="ECO:0007669"/>
    <property type="project" value="TreeGrafter"/>
</dbReference>
<name>A0A3Q2CUM8_CYPVA</name>
<dbReference type="Proteomes" id="UP000265020">
    <property type="component" value="Unassembled WGS sequence"/>
</dbReference>
<keyword evidence="3 6" id="KW-0812">Transmembrane</keyword>
<feature type="transmembrane region" description="Helical" evidence="6">
    <location>
        <begin position="138"/>
        <end position="160"/>
    </location>
</feature>
<protein>
    <recommendedName>
        <fullName evidence="6">Transmembrane channel-like protein</fullName>
    </recommendedName>
</protein>
<evidence type="ECO:0000256" key="3">
    <source>
        <dbReference type="ARBA" id="ARBA00022692"/>
    </source>
</evidence>
<feature type="transmembrane region" description="Helical" evidence="6">
    <location>
        <begin position="181"/>
        <end position="204"/>
    </location>
</feature>
<feature type="domain" description="TMC" evidence="7">
    <location>
        <begin position="192"/>
        <end position="283"/>
    </location>
</feature>
<evidence type="ECO:0000256" key="5">
    <source>
        <dbReference type="ARBA" id="ARBA00023136"/>
    </source>
</evidence>
<comment type="similarity">
    <text evidence="2 6">Belongs to the TMC family.</text>
</comment>
<evidence type="ECO:0000256" key="6">
    <source>
        <dbReference type="RuleBase" id="RU310713"/>
    </source>
</evidence>
<dbReference type="Ensembl" id="ENSCVAT00000015910.1">
    <property type="protein sequence ID" value="ENSCVAP00000009501.1"/>
    <property type="gene ID" value="ENSCVAG00000011484.1"/>
</dbReference>
<evidence type="ECO:0000313" key="8">
    <source>
        <dbReference type="Ensembl" id="ENSCVAP00000009501.1"/>
    </source>
</evidence>
<feature type="transmembrane region" description="Helical" evidence="6">
    <location>
        <begin position="286"/>
        <end position="311"/>
    </location>
</feature>
<dbReference type="OMA" id="YFFTIEL"/>
<dbReference type="Pfam" id="PF07810">
    <property type="entry name" value="TMC"/>
    <property type="match status" value="1"/>
</dbReference>